<dbReference type="PROSITE" id="PS51462">
    <property type="entry name" value="NUDIX"/>
    <property type="match status" value="1"/>
</dbReference>
<dbReference type="PANTHER" id="PTHR43736">
    <property type="entry name" value="ADP-RIBOSE PYROPHOSPHATASE"/>
    <property type="match status" value="1"/>
</dbReference>
<feature type="domain" description="Nudix hydrolase" evidence="2">
    <location>
        <begin position="35"/>
        <end position="170"/>
    </location>
</feature>
<dbReference type="Gene3D" id="3.90.79.10">
    <property type="entry name" value="Nucleoside Triphosphate Pyrophosphohydrolase"/>
    <property type="match status" value="1"/>
</dbReference>
<evidence type="ECO:0000256" key="1">
    <source>
        <dbReference type="ARBA" id="ARBA00022801"/>
    </source>
</evidence>
<dbReference type="EMBL" id="CAFBMC010000005">
    <property type="protein sequence ID" value="CAB4889014.1"/>
    <property type="molecule type" value="Genomic_DNA"/>
</dbReference>
<dbReference type="GO" id="GO:0016787">
    <property type="term" value="F:hydrolase activity"/>
    <property type="evidence" value="ECO:0007669"/>
    <property type="project" value="UniProtKB-KW"/>
</dbReference>
<proteinExistence type="predicted"/>
<dbReference type="PRINTS" id="PR00502">
    <property type="entry name" value="NUDIXFAMILY"/>
</dbReference>
<dbReference type="Pfam" id="PF00293">
    <property type="entry name" value="NUDIX"/>
    <property type="match status" value="1"/>
</dbReference>
<dbReference type="InterPro" id="IPR015797">
    <property type="entry name" value="NUDIX_hydrolase-like_dom_sf"/>
</dbReference>
<dbReference type="AlphaFoldDB" id="A0A6J7SQH7"/>
<accession>A0A6J7SQH7</accession>
<evidence type="ECO:0000313" key="4">
    <source>
        <dbReference type="EMBL" id="CAB5042488.1"/>
    </source>
</evidence>
<sequence>MAQAAQKGEPVRVPVPWGASGDGFVFFPNGERRWGLHGASGVFIRHVDTDGIETFFLAQRGDNVEGGRSQWALPGGALESGETPVQGALREFREEIEIDIQVDVLGHHAQHVHETWAYTTVVVQVSDRFQPPDELQWENKAAGWFTRQEIAELETYDAFNDALEYLFGIIDSENP</sequence>
<evidence type="ECO:0000259" key="2">
    <source>
        <dbReference type="PROSITE" id="PS51462"/>
    </source>
</evidence>
<protein>
    <submittedName>
        <fullName evidence="4">Unannotated protein</fullName>
    </submittedName>
</protein>
<dbReference type="InterPro" id="IPR020476">
    <property type="entry name" value="Nudix_hydrolase"/>
</dbReference>
<dbReference type="EMBL" id="CAFBPZ010000143">
    <property type="protein sequence ID" value="CAB5042488.1"/>
    <property type="molecule type" value="Genomic_DNA"/>
</dbReference>
<reference evidence="4" key="1">
    <citation type="submission" date="2020-05" db="EMBL/GenBank/DDBJ databases">
        <authorList>
            <person name="Chiriac C."/>
            <person name="Salcher M."/>
            <person name="Ghai R."/>
            <person name="Kavagutti S V."/>
        </authorList>
    </citation>
    <scope>NUCLEOTIDE SEQUENCE</scope>
</reference>
<organism evidence="4">
    <name type="scientific">freshwater metagenome</name>
    <dbReference type="NCBI Taxonomy" id="449393"/>
    <lineage>
        <taxon>unclassified sequences</taxon>
        <taxon>metagenomes</taxon>
        <taxon>ecological metagenomes</taxon>
    </lineage>
</organism>
<gene>
    <name evidence="3" type="ORF">UFOPK3495_00197</name>
    <name evidence="4" type="ORF">UFOPK4237_01543</name>
</gene>
<name>A0A6J7SQH7_9ZZZZ</name>
<evidence type="ECO:0000313" key="3">
    <source>
        <dbReference type="EMBL" id="CAB4889014.1"/>
    </source>
</evidence>
<keyword evidence="1" id="KW-0378">Hydrolase</keyword>
<dbReference type="InterPro" id="IPR000086">
    <property type="entry name" value="NUDIX_hydrolase_dom"/>
</dbReference>
<dbReference type="PANTHER" id="PTHR43736:SF1">
    <property type="entry name" value="DIHYDRONEOPTERIN TRIPHOSPHATE DIPHOSPHATASE"/>
    <property type="match status" value="1"/>
</dbReference>
<dbReference type="SUPFAM" id="SSF55811">
    <property type="entry name" value="Nudix"/>
    <property type="match status" value="1"/>
</dbReference>